<dbReference type="VEuPathDB" id="AmoebaDB:ACA1_201210"/>
<keyword evidence="4" id="KW-0430">Lectin</keyword>
<dbReference type="Pfam" id="PF02140">
    <property type="entry name" value="SUEL_Lectin"/>
    <property type="match status" value="4"/>
</dbReference>
<evidence type="ECO:0000313" key="5">
    <source>
        <dbReference type="Proteomes" id="UP000011083"/>
    </source>
</evidence>
<reference evidence="4 5" key="1">
    <citation type="journal article" date="2013" name="Genome Biol.">
        <title>Genome of Acanthamoeba castellanii highlights extensive lateral gene transfer and early evolution of tyrosine kinase signaling.</title>
        <authorList>
            <person name="Clarke M."/>
            <person name="Lohan A.J."/>
            <person name="Liu B."/>
            <person name="Lagkouvardos I."/>
            <person name="Roy S."/>
            <person name="Zafar N."/>
            <person name="Bertelli C."/>
            <person name="Schilde C."/>
            <person name="Kianianmomeni A."/>
            <person name="Burglin T.R."/>
            <person name="Frech C."/>
            <person name="Turcotte B."/>
            <person name="Kopec K.O."/>
            <person name="Synnott J.M."/>
            <person name="Choo C."/>
            <person name="Paponov I."/>
            <person name="Finkler A."/>
            <person name="Soon Heng Tan C."/>
            <person name="Hutchins A.P."/>
            <person name="Weinmeier T."/>
            <person name="Rattei T."/>
            <person name="Chu J.S."/>
            <person name="Gimenez G."/>
            <person name="Irimia M."/>
            <person name="Rigden D.J."/>
            <person name="Fitzpatrick D.A."/>
            <person name="Lorenzo-Morales J."/>
            <person name="Bateman A."/>
            <person name="Chiu C.H."/>
            <person name="Tang P."/>
            <person name="Hegemann P."/>
            <person name="Fromm H."/>
            <person name="Raoult D."/>
            <person name="Greub G."/>
            <person name="Miranda-Saavedra D."/>
            <person name="Chen N."/>
            <person name="Nash P."/>
            <person name="Ginger M.L."/>
            <person name="Horn M."/>
            <person name="Schaap P."/>
            <person name="Caler L."/>
            <person name="Loftus B."/>
        </authorList>
    </citation>
    <scope>NUCLEOTIDE SEQUENCE [LARGE SCALE GENOMIC DNA]</scope>
    <source>
        <strain evidence="4 5">Neff</strain>
    </source>
</reference>
<evidence type="ECO:0000256" key="2">
    <source>
        <dbReference type="SAM" id="SignalP"/>
    </source>
</evidence>
<dbReference type="OMA" id="CLGRNNC"/>
<feature type="signal peptide" evidence="2">
    <location>
        <begin position="1"/>
        <end position="16"/>
    </location>
</feature>
<gene>
    <name evidence="4" type="ORF">ACA1_201210</name>
</gene>
<dbReference type="GO" id="GO:0030246">
    <property type="term" value="F:carbohydrate binding"/>
    <property type="evidence" value="ECO:0007669"/>
    <property type="project" value="UniProtKB-KW"/>
</dbReference>
<feature type="domain" description="SUEL-type lectin" evidence="3">
    <location>
        <begin position="137"/>
        <end position="226"/>
    </location>
</feature>
<dbReference type="OrthoDB" id="10036721at2759"/>
<dbReference type="KEGG" id="acan:ACA1_201210"/>
<keyword evidence="5" id="KW-1185">Reference proteome</keyword>
<feature type="domain" description="SUEL-type lectin" evidence="3">
    <location>
        <begin position="253"/>
        <end position="340"/>
    </location>
</feature>
<dbReference type="Gene3D" id="2.60.120.740">
    <property type="match status" value="4"/>
</dbReference>
<organism evidence="4 5">
    <name type="scientific">Acanthamoeba castellanii (strain ATCC 30010 / Neff)</name>
    <dbReference type="NCBI Taxonomy" id="1257118"/>
    <lineage>
        <taxon>Eukaryota</taxon>
        <taxon>Amoebozoa</taxon>
        <taxon>Discosea</taxon>
        <taxon>Longamoebia</taxon>
        <taxon>Centramoebida</taxon>
        <taxon>Acanthamoebidae</taxon>
        <taxon>Acanthamoeba</taxon>
    </lineage>
</organism>
<proteinExistence type="predicted"/>
<accession>L8H4V5</accession>
<name>L8H4V5_ACACF</name>
<feature type="domain" description="SUEL-type lectin" evidence="3">
    <location>
        <begin position="384"/>
        <end position="471"/>
    </location>
</feature>
<feature type="domain" description="SUEL-type lectin" evidence="3">
    <location>
        <begin position="27"/>
        <end position="114"/>
    </location>
</feature>
<dbReference type="STRING" id="1257118.L8H4V5"/>
<evidence type="ECO:0000256" key="1">
    <source>
        <dbReference type="SAM" id="MobiDB-lite"/>
    </source>
</evidence>
<dbReference type="CDD" id="cd22842">
    <property type="entry name" value="Gal_Rha_Lectin_BGal"/>
    <property type="match status" value="4"/>
</dbReference>
<sequence length="523" mass="53995">MAVLLVLAHAATSTRPEEKTLVCGQTDSEFATAHIACPPNTVIVQIPFAAYGLPGGLCPHYFSSSTCDAKTALSVVAGQCLGRNNCSVQQNGLGQMGDPCYGIQKRLRVVVQCAPEPKAPLPSLAPSQGSYVCGSSDREYARATIDCPPGSVVAAIPFASYGLPTGSSCPDFAVNARCHSNSTMSVVAGRCLGRGRCSIQQDGFNGPMGDPCFGVSKRLRIIAQCAPAPSATPSVSSLPSLAPSSHYVCGATDSERTWTHISCPAGSTIVGVPFAAYGTPTGSCPNFAVDPGCDARGTRDLVASLCVGRSSCSVQQDDSGVLGDPCIGVHKLMRIVVQCAPSRPLASPSPSALLSPTAASPSPVALPSASPQPAAGSFVCGASDVEHQFAQVNCPANWVVGAISFASYGLPTGVCPCYKAETWCDARETVAYATSLCLGRNNCSIQQNGWGPLGDPCPNIFKRLRVVARCIPPAQQDQEDVPALNEGGAGSTEAAPSPSPPPALVESLKWLPRSMLEALLWLA</sequence>
<keyword evidence="2" id="KW-0732">Signal</keyword>
<dbReference type="GeneID" id="14920594"/>
<dbReference type="RefSeq" id="XP_004341858.1">
    <property type="nucleotide sequence ID" value="XM_004341810.1"/>
</dbReference>
<dbReference type="InterPro" id="IPR043159">
    <property type="entry name" value="Lectin_gal-bd_sf"/>
</dbReference>
<evidence type="ECO:0000313" key="4">
    <source>
        <dbReference type="EMBL" id="ELR19763.1"/>
    </source>
</evidence>
<evidence type="ECO:0000259" key="3">
    <source>
        <dbReference type="PROSITE" id="PS50228"/>
    </source>
</evidence>
<dbReference type="PROSITE" id="PS50228">
    <property type="entry name" value="SUEL_LECTIN"/>
    <property type="match status" value="4"/>
</dbReference>
<dbReference type="PANTHER" id="PTHR46780">
    <property type="entry name" value="PROTEIN EVA-1"/>
    <property type="match status" value="1"/>
</dbReference>
<feature type="chain" id="PRO_5003990733" evidence="2">
    <location>
        <begin position="17"/>
        <end position="523"/>
    </location>
</feature>
<dbReference type="EMBL" id="KB007932">
    <property type="protein sequence ID" value="ELR19763.1"/>
    <property type="molecule type" value="Genomic_DNA"/>
</dbReference>
<dbReference type="Proteomes" id="UP000011083">
    <property type="component" value="Unassembled WGS sequence"/>
</dbReference>
<dbReference type="AlphaFoldDB" id="L8H4V5"/>
<feature type="region of interest" description="Disordered" evidence="1">
    <location>
        <begin position="479"/>
        <end position="502"/>
    </location>
</feature>
<dbReference type="InterPro" id="IPR000922">
    <property type="entry name" value="Lectin_gal-bd_dom"/>
</dbReference>
<protein>
    <submittedName>
        <fullName evidence="4">Rhamnosebinding lectin (SAL), putative</fullName>
    </submittedName>
</protein>